<keyword evidence="3" id="KW-1185">Reference proteome</keyword>
<keyword evidence="1" id="KW-0472">Membrane</keyword>
<feature type="transmembrane region" description="Helical" evidence="1">
    <location>
        <begin position="7"/>
        <end position="28"/>
    </location>
</feature>
<evidence type="ECO:0000313" key="2">
    <source>
        <dbReference type="EMBL" id="KAF2235295.1"/>
    </source>
</evidence>
<evidence type="ECO:0008006" key="4">
    <source>
        <dbReference type="Google" id="ProtNLM"/>
    </source>
</evidence>
<dbReference type="InterPro" id="IPR025363">
    <property type="entry name" value="DUF4267"/>
</dbReference>
<dbReference type="AlphaFoldDB" id="A0A6A6HB12"/>
<dbReference type="OrthoDB" id="5216128at2759"/>
<organism evidence="2 3">
    <name type="scientific">Viridothelium virens</name>
    <name type="common">Speckled blister lichen</name>
    <name type="synonym">Trypethelium virens</name>
    <dbReference type="NCBI Taxonomy" id="1048519"/>
    <lineage>
        <taxon>Eukaryota</taxon>
        <taxon>Fungi</taxon>
        <taxon>Dikarya</taxon>
        <taxon>Ascomycota</taxon>
        <taxon>Pezizomycotina</taxon>
        <taxon>Dothideomycetes</taxon>
        <taxon>Dothideomycetes incertae sedis</taxon>
        <taxon>Trypetheliales</taxon>
        <taxon>Trypetheliaceae</taxon>
        <taxon>Viridothelium</taxon>
    </lineage>
</organism>
<gene>
    <name evidence="2" type="ORF">EV356DRAFT_445254</name>
</gene>
<dbReference type="Proteomes" id="UP000800092">
    <property type="component" value="Unassembled WGS sequence"/>
</dbReference>
<accession>A0A6A6HB12</accession>
<evidence type="ECO:0000313" key="3">
    <source>
        <dbReference type="Proteomes" id="UP000800092"/>
    </source>
</evidence>
<sequence length="151" mass="16141">MLSTLPYLEYAASFYATIFIGFGIMWFVNPPMALSFFELPYPQASSKGSAKNASTDAKKTMDAISVVYGVRDAFMGAAIYAAAFCGTREALGWIVIAAACVAATDGAVCKFMVGKGEMNHWSYAPVMLALGGVMLGAFDWIPLDRVFSALS</sequence>
<keyword evidence="1" id="KW-1133">Transmembrane helix</keyword>
<reference evidence="2" key="1">
    <citation type="journal article" date="2020" name="Stud. Mycol.">
        <title>101 Dothideomycetes genomes: a test case for predicting lifestyles and emergence of pathogens.</title>
        <authorList>
            <person name="Haridas S."/>
            <person name="Albert R."/>
            <person name="Binder M."/>
            <person name="Bloem J."/>
            <person name="Labutti K."/>
            <person name="Salamov A."/>
            <person name="Andreopoulos B."/>
            <person name="Baker S."/>
            <person name="Barry K."/>
            <person name="Bills G."/>
            <person name="Bluhm B."/>
            <person name="Cannon C."/>
            <person name="Castanera R."/>
            <person name="Culley D."/>
            <person name="Daum C."/>
            <person name="Ezra D."/>
            <person name="Gonzalez J."/>
            <person name="Henrissat B."/>
            <person name="Kuo A."/>
            <person name="Liang C."/>
            <person name="Lipzen A."/>
            <person name="Lutzoni F."/>
            <person name="Magnuson J."/>
            <person name="Mondo S."/>
            <person name="Nolan M."/>
            <person name="Ohm R."/>
            <person name="Pangilinan J."/>
            <person name="Park H.-J."/>
            <person name="Ramirez L."/>
            <person name="Alfaro M."/>
            <person name="Sun H."/>
            <person name="Tritt A."/>
            <person name="Yoshinaga Y."/>
            <person name="Zwiers L.-H."/>
            <person name="Turgeon B."/>
            <person name="Goodwin S."/>
            <person name="Spatafora J."/>
            <person name="Crous P."/>
            <person name="Grigoriev I."/>
        </authorList>
    </citation>
    <scope>NUCLEOTIDE SEQUENCE</scope>
    <source>
        <strain evidence="2">Tuck. ex Michener</strain>
    </source>
</reference>
<evidence type="ECO:0000256" key="1">
    <source>
        <dbReference type="SAM" id="Phobius"/>
    </source>
</evidence>
<protein>
    <recommendedName>
        <fullName evidence="4">Integral membrane protein</fullName>
    </recommendedName>
</protein>
<proteinExistence type="predicted"/>
<dbReference type="EMBL" id="ML991792">
    <property type="protein sequence ID" value="KAF2235295.1"/>
    <property type="molecule type" value="Genomic_DNA"/>
</dbReference>
<feature type="transmembrane region" description="Helical" evidence="1">
    <location>
        <begin position="121"/>
        <end position="141"/>
    </location>
</feature>
<keyword evidence="1" id="KW-0812">Transmembrane</keyword>
<dbReference type="Pfam" id="PF14087">
    <property type="entry name" value="DUF4267"/>
    <property type="match status" value="1"/>
</dbReference>
<name>A0A6A6HB12_VIRVR</name>
<feature type="transmembrane region" description="Helical" evidence="1">
    <location>
        <begin position="90"/>
        <end position="109"/>
    </location>
</feature>